<dbReference type="EMBL" id="GBXM01065096">
    <property type="protein sequence ID" value="JAH43481.1"/>
    <property type="molecule type" value="Transcribed_RNA"/>
</dbReference>
<dbReference type="AlphaFoldDB" id="A0A0E9SQA5"/>
<reference evidence="1" key="1">
    <citation type="submission" date="2014-11" db="EMBL/GenBank/DDBJ databases">
        <authorList>
            <person name="Amaro Gonzalez C."/>
        </authorList>
    </citation>
    <scope>NUCLEOTIDE SEQUENCE</scope>
</reference>
<reference evidence="1" key="2">
    <citation type="journal article" date="2015" name="Fish Shellfish Immunol.">
        <title>Early steps in the European eel (Anguilla anguilla)-Vibrio vulnificus interaction in the gills: Role of the RtxA13 toxin.</title>
        <authorList>
            <person name="Callol A."/>
            <person name="Pajuelo D."/>
            <person name="Ebbesson L."/>
            <person name="Teles M."/>
            <person name="MacKenzie S."/>
            <person name="Amaro C."/>
        </authorList>
    </citation>
    <scope>NUCLEOTIDE SEQUENCE</scope>
</reference>
<sequence length="25" mass="3003">MLLIIHFWQALYACLVYPFECNSIN</sequence>
<protein>
    <submittedName>
        <fullName evidence="1">Uncharacterized protein</fullName>
    </submittedName>
</protein>
<accession>A0A0E9SQA5</accession>
<organism evidence="1">
    <name type="scientific">Anguilla anguilla</name>
    <name type="common">European freshwater eel</name>
    <name type="synonym">Muraena anguilla</name>
    <dbReference type="NCBI Taxonomy" id="7936"/>
    <lineage>
        <taxon>Eukaryota</taxon>
        <taxon>Metazoa</taxon>
        <taxon>Chordata</taxon>
        <taxon>Craniata</taxon>
        <taxon>Vertebrata</taxon>
        <taxon>Euteleostomi</taxon>
        <taxon>Actinopterygii</taxon>
        <taxon>Neopterygii</taxon>
        <taxon>Teleostei</taxon>
        <taxon>Anguilliformes</taxon>
        <taxon>Anguillidae</taxon>
        <taxon>Anguilla</taxon>
    </lineage>
</organism>
<name>A0A0E9SQA5_ANGAN</name>
<evidence type="ECO:0000313" key="1">
    <source>
        <dbReference type="EMBL" id="JAH43481.1"/>
    </source>
</evidence>
<proteinExistence type="predicted"/>